<accession>A0A8H6Z3E8</accession>
<keyword evidence="2" id="KW-1185">Reference proteome</keyword>
<reference evidence="1" key="1">
    <citation type="submission" date="2020-05" db="EMBL/GenBank/DDBJ databases">
        <title>Mycena genomes resolve the evolution of fungal bioluminescence.</title>
        <authorList>
            <person name="Tsai I.J."/>
        </authorList>
    </citation>
    <scope>NUCLEOTIDE SEQUENCE</scope>
    <source>
        <strain evidence="1">CCC161011</strain>
    </source>
</reference>
<evidence type="ECO:0000313" key="1">
    <source>
        <dbReference type="EMBL" id="KAF7369784.1"/>
    </source>
</evidence>
<organism evidence="1 2">
    <name type="scientific">Mycena venus</name>
    <dbReference type="NCBI Taxonomy" id="2733690"/>
    <lineage>
        <taxon>Eukaryota</taxon>
        <taxon>Fungi</taxon>
        <taxon>Dikarya</taxon>
        <taxon>Basidiomycota</taxon>
        <taxon>Agaricomycotina</taxon>
        <taxon>Agaricomycetes</taxon>
        <taxon>Agaricomycetidae</taxon>
        <taxon>Agaricales</taxon>
        <taxon>Marasmiineae</taxon>
        <taxon>Mycenaceae</taxon>
        <taxon>Mycena</taxon>
    </lineage>
</organism>
<comment type="caution">
    <text evidence="1">The sequence shown here is derived from an EMBL/GenBank/DDBJ whole genome shotgun (WGS) entry which is preliminary data.</text>
</comment>
<proteinExistence type="predicted"/>
<protein>
    <submittedName>
        <fullName evidence="1">Uncharacterized protein</fullName>
    </submittedName>
</protein>
<dbReference type="EMBL" id="JACAZI010000002">
    <property type="protein sequence ID" value="KAF7369784.1"/>
    <property type="molecule type" value="Genomic_DNA"/>
</dbReference>
<gene>
    <name evidence="1" type="ORF">MVEN_00310500</name>
</gene>
<dbReference type="OrthoDB" id="2920504at2759"/>
<dbReference type="InterPro" id="IPR035992">
    <property type="entry name" value="Ricin_B-like_lectins"/>
</dbReference>
<dbReference type="SUPFAM" id="SSF50370">
    <property type="entry name" value="Ricin B-like lectins"/>
    <property type="match status" value="1"/>
</dbReference>
<evidence type="ECO:0000313" key="2">
    <source>
        <dbReference type="Proteomes" id="UP000620124"/>
    </source>
</evidence>
<sequence length="204" mass="21505">MATSLVQLIQCCLLAFFYALVVLATTSSAITSVFSARQISPGCTPDFAGHPVSIIYGGSNGVEELGTTSDTSGANIVTQVMSARTPQFLVENAGLTSFLIRDETDQSLVAYATAIPRADAAIKLNSVDNTGADQRQFWVLSCDTCADPSFPVPPGGVFGTVCQIANSALGLCIQRTGVLGEPPVLAPCFDGEPNQKFNFLREFL</sequence>
<name>A0A8H6Z3E8_9AGAR</name>
<dbReference type="Proteomes" id="UP000620124">
    <property type="component" value="Unassembled WGS sequence"/>
</dbReference>
<dbReference type="AlphaFoldDB" id="A0A8H6Z3E8"/>